<evidence type="ECO:0000256" key="1">
    <source>
        <dbReference type="SAM" id="Phobius"/>
    </source>
</evidence>
<proteinExistence type="predicted"/>
<evidence type="ECO:0000313" key="2">
    <source>
        <dbReference type="EMBL" id="KAK0471824.1"/>
    </source>
</evidence>
<comment type="caution">
    <text evidence="2">The sequence shown here is derived from an EMBL/GenBank/DDBJ whole genome shotgun (WGS) entry which is preliminary data.</text>
</comment>
<accession>A0AA39U6M3</accession>
<dbReference type="Proteomes" id="UP001175227">
    <property type="component" value="Unassembled WGS sequence"/>
</dbReference>
<keyword evidence="1" id="KW-0812">Transmembrane</keyword>
<sequence length="104" mass="11622">MSFLVGPISGAVVAGGVYYGFSNLIQSRTEQHRKDLHQLSMCLIETLNVIIAPPSATSQIAHKLFASVIHETWNGEVGAVYNWVRTCDKWLQEWGCRLLYGDKV</sequence>
<feature type="transmembrane region" description="Helical" evidence="1">
    <location>
        <begin position="6"/>
        <end position="25"/>
    </location>
</feature>
<dbReference type="EMBL" id="JAUEPR010000046">
    <property type="protein sequence ID" value="KAK0471824.1"/>
    <property type="molecule type" value="Genomic_DNA"/>
</dbReference>
<organism evidence="2 3">
    <name type="scientific">Armillaria novae-zelandiae</name>
    <dbReference type="NCBI Taxonomy" id="153914"/>
    <lineage>
        <taxon>Eukaryota</taxon>
        <taxon>Fungi</taxon>
        <taxon>Dikarya</taxon>
        <taxon>Basidiomycota</taxon>
        <taxon>Agaricomycotina</taxon>
        <taxon>Agaricomycetes</taxon>
        <taxon>Agaricomycetidae</taxon>
        <taxon>Agaricales</taxon>
        <taxon>Marasmiineae</taxon>
        <taxon>Physalacriaceae</taxon>
        <taxon>Armillaria</taxon>
    </lineage>
</organism>
<evidence type="ECO:0008006" key="4">
    <source>
        <dbReference type="Google" id="ProtNLM"/>
    </source>
</evidence>
<gene>
    <name evidence="2" type="ORF">IW261DRAFT_1344095</name>
</gene>
<keyword evidence="1" id="KW-1133">Transmembrane helix</keyword>
<keyword evidence="1" id="KW-0472">Membrane</keyword>
<evidence type="ECO:0000313" key="3">
    <source>
        <dbReference type="Proteomes" id="UP001175227"/>
    </source>
</evidence>
<reference evidence="2" key="1">
    <citation type="submission" date="2023-06" db="EMBL/GenBank/DDBJ databases">
        <authorList>
            <consortium name="Lawrence Berkeley National Laboratory"/>
            <person name="Ahrendt S."/>
            <person name="Sahu N."/>
            <person name="Indic B."/>
            <person name="Wong-Bajracharya J."/>
            <person name="Merenyi Z."/>
            <person name="Ke H.-M."/>
            <person name="Monk M."/>
            <person name="Kocsube S."/>
            <person name="Drula E."/>
            <person name="Lipzen A."/>
            <person name="Balint B."/>
            <person name="Henrissat B."/>
            <person name="Andreopoulos B."/>
            <person name="Martin F.M."/>
            <person name="Harder C.B."/>
            <person name="Rigling D."/>
            <person name="Ford K.L."/>
            <person name="Foster G.D."/>
            <person name="Pangilinan J."/>
            <person name="Papanicolaou A."/>
            <person name="Barry K."/>
            <person name="LaButti K."/>
            <person name="Viragh M."/>
            <person name="Koriabine M."/>
            <person name="Yan M."/>
            <person name="Riley R."/>
            <person name="Champramary S."/>
            <person name="Plett K.L."/>
            <person name="Tsai I.J."/>
            <person name="Slot J."/>
            <person name="Sipos G."/>
            <person name="Plett J."/>
            <person name="Nagy L.G."/>
            <person name="Grigoriev I.V."/>
        </authorList>
    </citation>
    <scope>NUCLEOTIDE SEQUENCE</scope>
    <source>
        <strain evidence="2">ICMP 16352</strain>
    </source>
</reference>
<protein>
    <recommendedName>
        <fullName evidence="4">MICOS complex subunit MIC12</fullName>
    </recommendedName>
</protein>
<keyword evidence="3" id="KW-1185">Reference proteome</keyword>
<dbReference type="AlphaFoldDB" id="A0AA39U6M3"/>
<name>A0AA39U6M3_9AGAR</name>